<evidence type="ECO:0000313" key="1">
    <source>
        <dbReference type="EMBL" id="CAD9004143.1"/>
    </source>
</evidence>
<evidence type="ECO:0000313" key="2">
    <source>
        <dbReference type="EMBL" id="CAD9004144.1"/>
    </source>
</evidence>
<organism evidence="2">
    <name type="scientific">Eutreptiella gymnastica</name>
    <dbReference type="NCBI Taxonomy" id="73025"/>
    <lineage>
        <taxon>Eukaryota</taxon>
        <taxon>Discoba</taxon>
        <taxon>Euglenozoa</taxon>
        <taxon>Euglenida</taxon>
        <taxon>Spirocuta</taxon>
        <taxon>Euglenophyceae</taxon>
        <taxon>Eutreptiales</taxon>
        <taxon>Eutreptiaceae</taxon>
        <taxon>Eutreptiella</taxon>
    </lineage>
</organism>
<dbReference type="EMBL" id="HBGA01041847">
    <property type="protein sequence ID" value="CAD9004144.1"/>
    <property type="molecule type" value="Transcribed_RNA"/>
</dbReference>
<proteinExistence type="predicted"/>
<dbReference type="SUPFAM" id="SSF52467">
    <property type="entry name" value="DHS-like NAD/FAD-binding domain"/>
    <property type="match status" value="1"/>
</dbReference>
<sequence>MSVTGTLDSLDRDAQQLQDRIQAQRDSMKRGWLLEHSRPTGAQTPVAPAIMVRTVPKSELFQCCSQLVVKLKASRQTLICTGPGTFDTKDYPGFVHMALAALTSQGLITKVISCTSTDLLKMAGVGADKLCEPWVTRPSGTGPCPIAIKSAVQSAAECDLVLALGSDLKDCPLQLFEAIQGIPKRGGHIVVCTEGASLLDTKATWKFPQAPLDLLIHVMCILKQPVAAFSIPVSVRISCERQDTEYAVRLEVSFANDNRASLLSLVSINSQCSATGTSFNLQLPRLYFKCPMLSQQNLTLHFRSDVVSRQDKSKPLDVTVAHTLTDGETKLYSWEFTPDNFSWTLLSEEVA</sequence>
<dbReference type="EMBL" id="HBGA01041846">
    <property type="protein sequence ID" value="CAD9004143.1"/>
    <property type="molecule type" value="Transcribed_RNA"/>
</dbReference>
<accession>A0A6U7WW74</accession>
<dbReference type="AlphaFoldDB" id="A0A6U7WW74"/>
<protein>
    <submittedName>
        <fullName evidence="2">Uncharacterized protein</fullName>
    </submittedName>
</protein>
<gene>
    <name evidence="1" type="ORF">EGYM00392_LOCUS15228</name>
    <name evidence="2" type="ORF">EGYM00392_LOCUS15229</name>
</gene>
<reference evidence="2" key="1">
    <citation type="submission" date="2021-01" db="EMBL/GenBank/DDBJ databases">
        <authorList>
            <person name="Corre E."/>
            <person name="Pelletier E."/>
            <person name="Niang G."/>
            <person name="Scheremetjew M."/>
            <person name="Finn R."/>
            <person name="Kale V."/>
            <person name="Holt S."/>
            <person name="Cochrane G."/>
            <person name="Meng A."/>
            <person name="Brown T."/>
            <person name="Cohen L."/>
        </authorList>
    </citation>
    <scope>NUCLEOTIDE SEQUENCE</scope>
    <source>
        <strain evidence="2">NIES-381</strain>
    </source>
</reference>
<dbReference type="InterPro" id="IPR029035">
    <property type="entry name" value="DHS-like_NAD/FAD-binding_dom"/>
</dbReference>
<dbReference type="Gene3D" id="3.40.50.1220">
    <property type="entry name" value="TPP-binding domain"/>
    <property type="match status" value="1"/>
</dbReference>
<name>A0A6U7WW74_9EUGL</name>